<evidence type="ECO:0000313" key="3">
    <source>
        <dbReference type="Proteomes" id="UP000231823"/>
    </source>
</evidence>
<keyword evidence="1" id="KW-0472">Membrane</keyword>
<dbReference type="OrthoDB" id="9870825at2"/>
<name>A0A2K8SEL5_9MOLU</name>
<accession>A0A2K8SEL5</accession>
<evidence type="ECO:0000256" key="1">
    <source>
        <dbReference type="SAM" id="Phobius"/>
    </source>
</evidence>
<keyword evidence="1" id="KW-1133">Transmembrane helix</keyword>
<dbReference type="KEGG" id="sfz:SFLOR_v1c08410"/>
<gene>
    <name evidence="2" type="ORF">SFLOR_v1c08410</name>
</gene>
<dbReference type="EMBL" id="CP025057">
    <property type="protein sequence ID" value="AUB31889.1"/>
    <property type="molecule type" value="Genomic_DNA"/>
</dbReference>
<sequence>MLLFIFLKYDFNFAYIIGLISFFSTLFFSFYFIKKIERNFKNRRYKNNYKILKSFDWREFYVNNSIEAIKILKVDLNTFYIPITSFNKQKDPKFDDVQFGVENLMENFKIINKFKINNSIKFKFKNQIIQISYHELFLDENTNKIYCKIEVDFFDINIDQINFNNFYEFYAKKGTYRMETDENVIKFTLYKVIDRYNDLEDFNYTENSKFELIDTVSIIPGLFAMRKMLNERVNSKMGNIVKKDCFNLINFSF</sequence>
<keyword evidence="3" id="KW-1185">Reference proteome</keyword>
<organism evidence="2 3">
    <name type="scientific">Spiroplasma floricola 23-6</name>
    <dbReference type="NCBI Taxonomy" id="1336749"/>
    <lineage>
        <taxon>Bacteria</taxon>
        <taxon>Bacillati</taxon>
        <taxon>Mycoplasmatota</taxon>
        <taxon>Mollicutes</taxon>
        <taxon>Entomoplasmatales</taxon>
        <taxon>Spiroplasmataceae</taxon>
        <taxon>Spiroplasma</taxon>
    </lineage>
</organism>
<protein>
    <submittedName>
        <fullName evidence="2">Uncharacterized protein</fullName>
    </submittedName>
</protein>
<dbReference type="Proteomes" id="UP000231823">
    <property type="component" value="Chromosome"/>
</dbReference>
<reference evidence="2 3" key="1">
    <citation type="submission" date="2017-12" db="EMBL/GenBank/DDBJ databases">
        <title>Complete genome sequence of Spiroplasma floricola 23-6 (ATCC 29989).</title>
        <authorList>
            <person name="Tsai Y.-M."/>
            <person name="Wu P.-S."/>
            <person name="Lo W.-S."/>
            <person name="Kuo C.-H."/>
        </authorList>
    </citation>
    <scope>NUCLEOTIDE SEQUENCE [LARGE SCALE GENOMIC DNA]</scope>
    <source>
        <strain evidence="2 3">23-6</strain>
    </source>
</reference>
<dbReference type="RefSeq" id="WP_100916849.1">
    <property type="nucleotide sequence ID" value="NZ_CP025057.1"/>
</dbReference>
<keyword evidence="1" id="KW-0812">Transmembrane</keyword>
<feature type="transmembrane region" description="Helical" evidence="1">
    <location>
        <begin position="12"/>
        <end position="33"/>
    </location>
</feature>
<dbReference type="AlphaFoldDB" id="A0A2K8SEL5"/>
<proteinExistence type="predicted"/>
<evidence type="ECO:0000313" key="2">
    <source>
        <dbReference type="EMBL" id="AUB31889.1"/>
    </source>
</evidence>